<evidence type="ECO:0000256" key="1">
    <source>
        <dbReference type="ARBA" id="ARBA00004651"/>
    </source>
</evidence>
<reference evidence="8 9" key="1">
    <citation type="submission" date="2022-05" db="EMBL/GenBank/DDBJ databases">
        <title>Genome Sequencing of Bee-Associated Microbes.</title>
        <authorList>
            <person name="Dunlap C."/>
        </authorList>
    </citation>
    <scope>NUCLEOTIDE SEQUENCE [LARGE SCALE GENOMIC DNA]</scope>
    <source>
        <strain evidence="8 9">NRRL B-14421</strain>
    </source>
</reference>
<evidence type="ECO:0000256" key="4">
    <source>
        <dbReference type="ARBA" id="ARBA00022692"/>
    </source>
</evidence>
<evidence type="ECO:0000256" key="6">
    <source>
        <dbReference type="ARBA" id="ARBA00023136"/>
    </source>
</evidence>
<dbReference type="EMBL" id="JAMDMX010000028">
    <property type="protein sequence ID" value="MCY9693187.1"/>
    <property type="molecule type" value="Genomic_DNA"/>
</dbReference>
<feature type="transmembrane region" description="Helical" evidence="7">
    <location>
        <begin position="66"/>
        <end position="88"/>
    </location>
</feature>
<feature type="transmembrane region" description="Helical" evidence="7">
    <location>
        <begin position="37"/>
        <end position="59"/>
    </location>
</feature>
<evidence type="ECO:0000256" key="3">
    <source>
        <dbReference type="ARBA" id="ARBA00022475"/>
    </source>
</evidence>
<accession>A0ABT4GAH1</accession>
<dbReference type="PANTHER" id="PTHR33452:SF10">
    <property type="entry name" value="OXIDOREDUCTASE MHQP-RELATED"/>
    <property type="match status" value="1"/>
</dbReference>
<keyword evidence="5 7" id="KW-1133">Transmembrane helix</keyword>
<evidence type="ECO:0000256" key="2">
    <source>
        <dbReference type="ARBA" id="ARBA00006679"/>
    </source>
</evidence>
<feature type="transmembrane region" description="Helical" evidence="7">
    <location>
        <begin position="108"/>
        <end position="131"/>
    </location>
</feature>
<dbReference type="InterPro" id="IPR051907">
    <property type="entry name" value="DoxX-like_oxidoreductase"/>
</dbReference>
<dbReference type="PANTHER" id="PTHR33452">
    <property type="entry name" value="OXIDOREDUCTASE CATD-RELATED"/>
    <property type="match status" value="1"/>
</dbReference>
<comment type="similarity">
    <text evidence="2">Belongs to the DoxX family.</text>
</comment>
<keyword evidence="4 7" id="KW-0812">Transmembrane</keyword>
<proteinExistence type="inferred from homology"/>
<gene>
    <name evidence="8" type="ORF">M5X19_09820</name>
</gene>
<dbReference type="Pfam" id="PF07681">
    <property type="entry name" value="DoxX"/>
    <property type="match status" value="1"/>
</dbReference>
<comment type="subcellular location">
    <subcellularLocation>
        <location evidence="1">Cell membrane</location>
        <topology evidence="1">Multi-pass membrane protein</topology>
    </subcellularLocation>
</comment>
<evidence type="ECO:0000256" key="7">
    <source>
        <dbReference type="SAM" id="Phobius"/>
    </source>
</evidence>
<dbReference type="RefSeq" id="WP_268614681.1">
    <property type="nucleotide sequence ID" value="NZ_JAMDMX010000028.1"/>
</dbReference>
<evidence type="ECO:0000313" key="8">
    <source>
        <dbReference type="EMBL" id="MCY9693187.1"/>
    </source>
</evidence>
<keyword evidence="3" id="KW-1003">Cell membrane</keyword>
<protein>
    <submittedName>
        <fullName evidence="8">DoxX family protein</fullName>
    </submittedName>
</protein>
<name>A0ABT4GAH1_9BACL</name>
<evidence type="ECO:0000313" key="9">
    <source>
        <dbReference type="Proteomes" id="UP001527099"/>
    </source>
</evidence>
<keyword evidence="9" id="KW-1185">Reference proteome</keyword>
<dbReference type="InterPro" id="IPR032808">
    <property type="entry name" value="DoxX"/>
</dbReference>
<keyword evidence="6 7" id="KW-0472">Membrane</keyword>
<evidence type="ECO:0000256" key="5">
    <source>
        <dbReference type="ARBA" id="ARBA00022989"/>
    </source>
</evidence>
<sequence length="132" mass="13418">MLDAGLLIIRAVIGLLMIGHAGKKLFGLFGGGGVKGTAGFMESIGLKPGVFMAVSAGLLEGSGGLLFAAGLWTWVGALCLMISMLVAIAKFHGANGIWGENNGYEYNLVMIAVLLGVAFTGAGALSIDAFLN</sequence>
<organism evidence="8 9">
    <name type="scientific">Paenibacillus alginolyticus</name>
    <dbReference type="NCBI Taxonomy" id="59839"/>
    <lineage>
        <taxon>Bacteria</taxon>
        <taxon>Bacillati</taxon>
        <taxon>Bacillota</taxon>
        <taxon>Bacilli</taxon>
        <taxon>Bacillales</taxon>
        <taxon>Paenibacillaceae</taxon>
        <taxon>Paenibacillus</taxon>
    </lineage>
</organism>
<comment type="caution">
    <text evidence="8">The sequence shown here is derived from an EMBL/GenBank/DDBJ whole genome shotgun (WGS) entry which is preliminary data.</text>
</comment>
<dbReference type="Proteomes" id="UP001527099">
    <property type="component" value="Unassembled WGS sequence"/>
</dbReference>